<dbReference type="EMBL" id="BAABIA010000013">
    <property type="protein sequence ID" value="GAA5149390.1"/>
    <property type="molecule type" value="Genomic_DNA"/>
</dbReference>
<feature type="compositionally biased region" description="Polar residues" evidence="1">
    <location>
        <begin position="8"/>
        <end position="21"/>
    </location>
</feature>
<gene>
    <name evidence="2" type="ORF">GCM10023213_47050</name>
</gene>
<name>A0ABP9PN91_9BACT</name>
<proteinExistence type="predicted"/>
<organism evidence="2 3">
    <name type="scientific">Prosthecobacter algae</name>
    <dbReference type="NCBI Taxonomy" id="1144682"/>
    <lineage>
        <taxon>Bacteria</taxon>
        <taxon>Pseudomonadati</taxon>
        <taxon>Verrucomicrobiota</taxon>
        <taxon>Verrucomicrobiia</taxon>
        <taxon>Verrucomicrobiales</taxon>
        <taxon>Verrucomicrobiaceae</taxon>
        <taxon>Prosthecobacter</taxon>
    </lineage>
</organism>
<evidence type="ECO:0000256" key="1">
    <source>
        <dbReference type="SAM" id="MobiDB-lite"/>
    </source>
</evidence>
<feature type="region of interest" description="Disordered" evidence="1">
    <location>
        <begin position="1"/>
        <end position="53"/>
    </location>
</feature>
<evidence type="ECO:0000313" key="2">
    <source>
        <dbReference type="EMBL" id="GAA5149390.1"/>
    </source>
</evidence>
<feature type="compositionally biased region" description="Basic and acidic residues" evidence="1">
    <location>
        <begin position="41"/>
        <end position="52"/>
    </location>
</feature>
<sequence>MVKGAQPPRTTGSPNLTNDANQGRVLKGRRNPPSAPIIPEPPHRPREERGDSLRGFALARILNPPDAQRP</sequence>
<protein>
    <submittedName>
        <fullName evidence="2">Uncharacterized protein</fullName>
    </submittedName>
</protein>
<keyword evidence="3" id="KW-1185">Reference proteome</keyword>
<comment type="caution">
    <text evidence="2">The sequence shown here is derived from an EMBL/GenBank/DDBJ whole genome shotgun (WGS) entry which is preliminary data.</text>
</comment>
<evidence type="ECO:0000313" key="3">
    <source>
        <dbReference type="Proteomes" id="UP001499852"/>
    </source>
</evidence>
<reference evidence="3" key="1">
    <citation type="journal article" date="2019" name="Int. J. Syst. Evol. Microbiol.">
        <title>The Global Catalogue of Microorganisms (GCM) 10K type strain sequencing project: providing services to taxonomists for standard genome sequencing and annotation.</title>
        <authorList>
            <consortium name="The Broad Institute Genomics Platform"/>
            <consortium name="The Broad Institute Genome Sequencing Center for Infectious Disease"/>
            <person name="Wu L."/>
            <person name="Ma J."/>
        </authorList>
    </citation>
    <scope>NUCLEOTIDE SEQUENCE [LARGE SCALE GENOMIC DNA]</scope>
    <source>
        <strain evidence="3">JCM 18053</strain>
    </source>
</reference>
<dbReference type="Proteomes" id="UP001499852">
    <property type="component" value="Unassembled WGS sequence"/>
</dbReference>
<accession>A0ABP9PN91</accession>